<dbReference type="Pfam" id="PF16868">
    <property type="entry name" value="NMT1_3"/>
    <property type="match status" value="1"/>
</dbReference>
<reference evidence="1 2" key="1">
    <citation type="submission" date="2023-01" db="EMBL/GenBank/DDBJ databases">
        <title>Psychrosphaera sp. nov., isolated from marine algae.</title>
        <authorList>
            <person name="Bayburt H."/>
            <person name="Choi B.J."/>
            <person name="Kim J.M."/>
            <person name="Choi D.G."/>
            <person name="Jeon C.O."/>
        </authorList>
    </citation>
    <scope>NUCLEOTIDE SEQUENCE [LARGE SCALE GENOMIC DNA]</scope>
    <source>
        <strain evidence="1 2">G1-22</strain>
    </source>
</reference>
<evidence type="ECO:0000313" key="1">
    <source>
        <dbReference type="EMBL" id="MDC2890186.1"/>
    </source>
</evidence>
<organism evidence="1 2">
    <name type="scientific">Psychrosphaera algicola</name>
    <dbReference type="NCBI Taxonomy" id="3023714"/>
    <lineage>
        <taxon>Bacteria</taxon>
        <taxon>Pseudomonadati</taxon>
        <taxon>Pseudomonadota</taxon>
        <taxon>Gammaproteobacteria</taxon>
        <taxon>Alteromonadales</taxon>
        <taxon>Pseudoalteromonadaceae</taxon>
        <taxon>Psychrosphaera</taxon>
    </lineage>
</organism>
<dbReference type="Proteomes" id="UP001528411">
    <property type="component" value="Unassembled WGS sequence"/>
</dbReference>
<dbReference type="RefSeq" id="WP_272182633.1">
    <property type="nucleotide sequence ID" value="NZ_JAQOMS010000002.1"/>
</dbReference>
<accession>A0ABT5FFT0</accession>
<sequence length="282" mass="31160">MIVAIIGVIYVGYYKSNSSTVIRVASGERTSYLFQIGKELKQAIETRSDYKVELVESGSSGINRGALQSGKADVALISQSATDMTNLAVIAPIEKHLLHIVVHVDSGIRSIYGLSGKRISLGGLKSDHRKAAYKLLEHYQIEESSLLNTEVSHLDLLEGRNLDGAIISTSVNDTYMKKLMSSGNFSLISIDAAEGFVERNNLYQNANFAMGVYPSSFGPMPDKWLPTVSENVWLVSRLDLSSDIVNMLIDVMETKNFTLKFPLLSKWLKESEGNLTNCCYMM</sequence>
<dbReference type="PANTHER" id="PTHR42941">
    <property type="entry name" value="SLL1037 PROTEIN"/>
    <property type="match status" value="1"/>
</dbReference>
<proteinExistence type="predicted"/>
<dbReference type="Gene3D" id="3.40.190.10">
    <property type="entry name" value="Periplasmic binding protein-like II"/>
    <property type="match status" value="2"/>
</dbReference>
<keyword evidence="2" id="KW-1185">Reference proteome</keyword>
<gene>
    <name evidence="1" type="ORF">PN838_17255</name>
</gene>
<comment type="caution">
    <text evidence="1">The sequence shown here is derived from an EMBL/GenBank/DDBJ whole genome shotgun (WGS) entry which is preliminary data.</text>
</comment>
<evidence type="ECO:0000313" key="2">
    <source>
        <dbReference type="Proteomes" id="UP001528411"/>
    </source>
</evidence>
<protein>
    <submittedName>
        <fullName evidence="1">TAXI family TRAP transporter solute-binding subunit</fullName>
    </submittedName>
</protein>
<dbReference type="InterPro" id="IPR011852">
    <property type="entry name" value="TRAP_TAXI"/>
</dbReference>
<dbReference type="SUPFAM" id="SSF53850">
    <property type="entry name" value="Periplasmic binding protein-like II"/>
    <property type="match status" value="1"/>
</dbReference>
<name>A0ABT5FFT0_9GAMM</name>
<dbReference type="EMBL" id="JAQOMS010000002">
    <property type="protein sequence ID" value="MDC2890186.1"/>
    <property type="molecule type" value="Genomic_DNA"/>
</dbReference>
<dbReference type="PANTHER" id="PTHR42941:SF1">
    <property type="entry name" value="SLL1037 PROTEIN"/>
    <property type="match status" value="1"/>
</dbReference>